<evidence type="ECO:0000256" key="6">
    <source>
        <dbReference type="SAM" id="Phobius"/>
    </source>
</evidence>
<reference evidence="7" key="1">
    <citation type="journal article" date="2019" name="Environ. Microbiol.">
        <title>Fungal ecological strategies reflected in gene transcription - a case study of two litter decomposers.</title>
        <authorList>
            <person name="Barbi F."/>
            <person name="Kohler A."/>
            <person name="Barry K."/>
            <person name="Baskaran P."/>
            <person name="Daum C."/>
            <person name="Fauchery L."/>
            <person name="Ihrmark K."/>
            <person name="Kuo A."/>
            <person name="LaButti K."/>
            <person name="Lipzen A."/>
            <person name="Morin E."/>
            <person name="Grigoriev I.V."/>
            <person name="Henrissat B."/>
            <person name="Lindahl B."/>
            <person name="Martin F."/>
        </authorList>
    </citation>
    <scope>NUCLEOTIDE SEQUENCE</scope>
    <source>
        <strain evidence="7">JB14</strain>
    </source>
</reference>
<name>A0A6A4IB27_9AGAR</name>
<evidence type="ECO:0000256" key="5">
    <source>
        <dbReference type="SAM" id="MobiDB-lite"/>
    </source>
</evidence>
<evidence type="ECO:0000313" key="7">
    <source>
        <dbReference type="EMBL" id="KAE9407759.1"/>
    </source>
</evidence>
<feature type="region of interest" description="Disordered" evidence="5">
    <location>
        <begin position="310"/>
        <end position="347"/>
    </location>
</feature>
<evidence type="ECO:0000256" key="3">
    <source>
        <dbReference type="ARBA" id="ARBA00022989"/>
    </source>
</evidence>
<dbReference type="Proteomes" id="UP000799118">
    <property type="component" value="Unassembled WGS sequence"/>
</dbReference>
<dbReference type="GO" id="GO:0071944">
    <property type="term" value="C:cell periphery"/>
    <property type="evidence" value="ECO:0007669"/>
    <property type="project" value="UniProtKB-ARBA"/>
</dbReference>
<feature type="compositionally biased region" description="Acidic residues" evidence="5">
    <location>
        <begin position="424"/>
        <end position="437"/>
    </location>
</feature>
<keyword evidence="2 6" id="KW-0812">Transmembrane</keyword>
<dbReference type="PANTHER" id="PTHR15549">
    <property type="entry name" value="PAIRED IMMUNOGLOBULIN-LIKE TYPE 2 RECEPTOR"/>
    <property type="match status" value="1"/>
</dbReference>
<feature type="region of interest" description="Disordered" evidence="5">
    <location>
        <begin position="125"/>
        <end position="160"/>
    </location>
</feature>
<feature type="compositionally biased region" description="Basic and acidic residues" evidence="5">
    <location>
        <begin position="150"/>
        <end position="160"/>
    </location>
</feature>
<dbReference type="PANTHER" id="PTHR15549:SF30">
    <property type="entry name" value="MID2 DOMAIN-CONTAINING PROTEIN"/>
    <property type="match status" value="1"/>
</dbReference>
<evidence type="ECO:0000256" key="2">
    <source>
        <dbReference type="ARBA" id="ARBA00022692"/>
    </source>
</evidence>
<evidence type="ECO:0000256" key="4">
    <source>
        <dbReference type="ARBA" id="ARBA00023136"/>
    </source>
</evidence>
<dbReference type="GO" id="GO:0016020">
    <property type="term" value="C:membrane"/>
    <property type="evidence" value="ECO:0007669"/>
    <property type="project" value="UniProtKB-SubCell"/>
</dbReference>
<keyword evidence="8" id="KW-1185">Reference proteome</keyword>
<gene>
    <name evidence="7" type="ORF">BT96DRAFT_914429</name>
</gene>
<keyword evidence="4 6" id="KW-0472">Membrane</keyword>
<evidence type="ECO:0000256" key="1">
    <source>
        <dbReference type="ARBA" id="ARBA00004167"/>
    </source>
</evidence>
<organism evidence="7 8">
    <name type="scientific">Gymnopus androsaceus JB14</name>
    <dbReference type="NCBI Taxonomy" id="1447944"/>
    <lineage>
        <taxon>Eukaryota</taxon>
        <taxon>Fungi</taxon>
        <taxon>Dikarya</taxon>
        <taxon>Basidiomycota</taxon>
        <taxon>Agaricomycotina</taxon>
        <taxon>Agaricomycetes</taxon>
        <taxon>Agaricomycetidae</taxon>
        <taxon>Agaricales</taxon>
        <taxon>Marasmiineae</taxon>
        <taxon>Omphalotaceae</taxon>
        <taxon>Gymnopus</taxon>
    </lineage>
</organism>
<dbReference type="OrthoDB" id="2670057at2759"/>
<feature type="transmembrane region" description="Helical" evidence="6">
    <location>
        <begin position="90"/>
        <end position="117"/>
    </location>
</feature>
<evidence type="ECO:0000313" key="8">
    <source>
        <dbReference type="Proteomes" id="UP000799118"/>
    </source>
</evidence>
<proteinExistence type="predicted"/>
<dbReference type="EMBL" id="ML769394">
    <property type="protein sequence ID" value="KAE9407759.1"/>
    <property type="molecule type" value="Genomic_DNA"/>
</dbReference>
<accession>A0A6A4IB27</accession>
<comment type="subcellular location">
    <subcellularLocation>
        <location evidence="1">Membrane</location>
        <topology evidence="1">Single-pass membrane protein</topology>
    </subcellularLocation>
</comment>
<feature type="region of interest" description="Disordered" evidence="5">
    <location>
        <begin position="59"/>
        <end position="88"/>
    </location>
</feature>
<feature type="region of interest" description="Disordered" evidence="5">
    <location>
        <begin position="405"/>
        <end position="451"/>
    </location>
</feature>
<sequence length="451" mass="47983">MAIHPLNRQHQRDTTAAGISDGAVTATDTATGTTFAVATNVASATGLLPTGSAAFSTPSIPAPATTSTSSTSSSPSPTSSSSSSSSDSGISIGTVIGACVGALAGALILILLGLWLYRRSDPIKKRRPTRAQRDMSQQNWNKLGDDEDKWEGMQKPKEGGEVAPMEKLEMFKKSTPSVYTMKTTTSELPPLNFDSHPFAQYHPNLAKELASTEESPVPQFANKTESAAISWDGDNAGGSSYLSIRSNRLSGAMSPSLDMAIPTPALTSSEPHIWESAEVLNLEGQTAEIVDSKNPFINPIERRKSEHNPFFGASVPIRTTQPSPKVNKGKSREITPPAPVVTNNPFITDATYDEPLDKTPTRPTFSHSVMSSVSSVSSNDRAMQSLIAALDTTPEEIQARLKVAEPSLISHDAADSIYTTADYSSEEEDDAEEEDVTESFPLPPGSSHSGN</sequence>
<protein>
    <submittedName>
        <fullName evidence="7">Uncharacterized protein</fullName>
    </submittedName>
</protein>
<dbReference type="InterPro" id="IPR051694">
    <property type="entry name" value="Immunoregulatory_rcpt-like"/>
</dbReference>
<keyword evidence="3 6" id="KW-1133">Transmembrane helix</keyword>
<dbReference type="AlphaFoldDB" id="A0A6A4IB27"/>